<dbReference type="Proteomes" id="UP000255279">
    <property type="component" value="Unassembled WGS sequence"/>
</dbReference>
<feature type="region of interest" description="Disordered" evidence="1">
    <location>
        <begin position="14"/>
        <end position="35"/>
    </location>
</feature>
<reference evidence="3 5" key="2">
    <citation type="submission" date="2018-06" db="EMBL/GenBank/DDBJ databases">
        <authorList>
            <consortium name="Pathogen Informatics"/>
            <person name="Doyle S."/>
        </authorList>
    </citation>
    <scope>NUCLEOTIDE SEQUENCE [LARGE SCALE GENOMIC DNA]</scope>
    <source>
        <strain evidence="3 5">NCTC10293</strain>
    </source>
</reference>
<gene>
    <name evidence="2" type="ORF">B0181_01315</name>
    <name evidence="3" type="ORF">NCTC10293_01751</name>
</gene>
<evidence type="ECO:0000313" key="4">
    <source>
        <dbReference type="Proteomes" id="UP000190435"/>
    </source>
</evidence>
<dbReference type="EMBL" id="UGQE01000004">
    <property type="protein sequence ID" value="STZ14161.1"/>
    <property type="molecule type" value="Genomic_DNA"/>
</dbReference>
<dbReference type="RefSeq" id="WP_078275693.1">
    <property type="nucleotide sequence ID" value="NZ_CAACXO010000045.1"/>
</dbReference>
<keyword evidence="4" id="KW-1185">Reference proteome</keyword>
<dbReference type="EMBL" id="MUXU01000010">
    <property type="protein sequence ID" value="OOR92801.1"/>
    <property type="molecule type" value="Genomic_DNA"/>
</dbReference>
<name>A0A1T0ABV5_9GAMM</name>
<feature type="region of interest" description="Disordered" evidence="1">
    <location>
        <begin position="225"/>
        <end position="244"/>
    </location>
</feature>
<dbReference type="STRING" id="34060.B0181_01315"/>
<protein>
    <recommendedName>
        <fullName evidence="6">Bacterial sensory transduction regulator</fullName>
    </recommendedName>
</protein>
<dbReference type="OrthoDB" id="5192220at2"/>
<accession>A0A1T0ABV5</accession>
<dbReference type="AlphaFoldDB" id="A0A1T0ABV5"/>
<evidence type="ECO:0000313" key="5">
    <source>
        <dbReference type="Proteomes" id="UP000255279"/>
    </source>
</evidence>
<reference evidence="2 4" key="1">
    <citation type="submission" date="2017-02" db="EMBL/GenBank/DDBJ databases">
        <title>Draft genome sequence of Moraxella caviae CCUG 355 type strain.</title>
        <authorList>
            <person name="Engstrom-Jakobsson H."/>
            <person name="Salva-Serra F."/>
            <person name="Thorell K."/>
            <person name="Gonzales-Siles L."/>
            <person name="Karlsson R."/>
            <person name="Boulund F."/>
            <person name="Engstrand L."/>
            <person name="Moore E."/>
        </authorList>
    </citation>
    <scope>NUCLEOTIDE SEQUENCE [LARGE SCALE GENOMIC DNA]</scope>
    <source>
        <strain evidence="2 4">CCUG 355</strain>
    </source>
</reference>
<proteinExistence type="predicted"/>
<dbReference type="Proteomes" id="UP000190435">
    <property type="component" value="Unassembled WGS sequence"/>
</dbReference>
<sequence length="244" mass="27904">MSLLDKFKRLFQASSKSTQSKNPAHTQKSNAADYDENDEQLDDALWDNFRNFLDAQHTLKTTDTPHLHPITTLISLWLDEQQFKYEHRKPNRSQNQALASVHHLIMRFSDDAIDWTCVFRINEYNQLVSLFGVLPDTVPQSHFAPMLVQIAKANLNIGFGSIELDPNDGEVRAKLSFDAEFTTINERSLFTYLQGLAGLTELAQKLYDDVLGDDDISSDVRQYLPDEVDDEPSSDYFTPTERAQ</sequence>
<feature type="compositionally biased region" description="Polar residues" evidence="1">
    <location>
        <begin position="14"/>
        <end position="30"/>
    </location>
</feature>
<evidence type="ECO:0008006" key="6">
    <source>
        <dbReference type="Google" id="ProtNLM"/>
    </source>
</evidence>
<organism evidence="2 4">
    <name type="scientific">Moraxella caviae</name>
    <dbReference type="NCBI Taxonomy" id="34060"/>
    <lineage>
        <taxon>Bacteria</taxon>
        <taxon>Pseudomonadati</taxon>
        <taxon>Pseudomonadota</taxon>
        <taxon>Gammaproteobacteria</taxon>
        <taxon>Moraxellales</taxon>
        <taxon>Moraxellaceae</taxon>
        <taxon>Moraxella</taxon>
    </lineage>
</organism>
<evidence type="ECO:0000313" key="2">
    <source>
        <dbReference type="EMBL" id="OOR92801.1"/>
    </source>
</evidence>
<evidence type="ECO:0000313" key="3">
    <source>
        <dbReference type="EMBL" id="STZ14161.1"/>
    </source>
</evidence>
<evidence type="ECO:0000256" key="1">
    <source>
        <dbReference type="SAM" id="MobiDB-lite"/>
    </source>
</evidence>